<dbReference type="InterPro" id="IPR023148">
    <property type="entry name" value="tRNA_m1G_MeTrfase_C_sf"/>
</dbReference>
<reference evidence="21 22" key="1">
    <citation type="submission" date="2020-04" db="EMBL/GenBank/DDBJ databases">
        <authorList>
            <person name="Kittiwongwattana C."/>
        </authorList>
    </citation>
    <scope>NUCLEOTIDE SEQUENCE [LARGE SCALE GENOMIC DNA]</scope>
    <source>
        <strain evidence="20 22">1303</strain>
        <strain evidence="21">1310</strain>
    </source>
</reference>
<evidence type="ECO:0000256" key="9">
    <source>
        <dbReference type="ARBA" id="ARBA00022679"/>
    </source>
</evidence>
<evidence type="ECO:0000256" key="15">
    <source>
        <dbReference type="HAMAP-Rule" id="MF_00605"/>
    </source>
</evidence>
<evidence type="ECO:0000256" key="1">
    <source>
        <dbReference type="ARBA" id="ARBA00002634"/>
    </source>
</evidence>
<dbReference type="PIRSF" id="PIRSF000386">
    <property type="entry name" value="tRNA_mtase"/>
    <property type="match status" value="1"/>
</dbReference>
<protein>
    <recommendedName>
        <fullName evidence="6 15">tRNA (guanine-N(1)-)-methyltransferase</fullName>
        <ecNumber evidence="5 15">2.1.1.228</ecNumber>
    </recommendedName>
    <alternativeName>
        <fullName evidence="12 15">M1G-methyltransferase</fullName>
    </alternativeName>
    <alternativeName>
        <fullName evidence="13 15">tRNA [GM37] methyltransferase</fullName>
    </alternativeName>
</protein>
<dbReference type="NCBIfam" id="NF000648">
    <property type="entry name" value="PRK00026.1"/>
    <property type="match status" value="1"/>
</dbReference>
<dbReference type="Proteomes" id="UP000502421">
    <property type="component" value="Chromosome"/>
</dbReference>
<evidence type="ECO:0000313" key="20">
    <source>
        <dbReference type="EMBL" id="QJB40417.1"/>
    </source>
</evidence>
<evidence type="ECO:0000256" key="3">
    <source>
        <dbReference type="ARBA" id="ARBA00007630"/>
    </source>
</evidence>
<dbReference type="SUPFAM" id="SSF75217">
    <property type="entry name" value="alpha/beta knot"/>
    <property type="match status" value="1"/>
</dbReference>
<dbReference type="AlphaFoldDB" id="A0AAE7D937"/>
<dbReference type="KEGG" id="coy:HF329_22360"/>
<dbReference type="EMBL" id="CP051204">
    <property type="protein sequence ID" value="QJB40417.1"/>
    <property type="molecule type" value="Genomic_DNA"/>
</dbReference>
<dbReference type="GO" id="GO:0052906">
    <property type="term" value="F:tRNA (guanine(37)-N1)-methyltransferase activity"/>
    <property type="evidence" value="ECO:0007669"/>
    <property type="project" value="UniProtKB-UniRule"/>
</dbReference>
<dbReference type="CDD" id="cd18080">
    <property type="entry name" value="TrmD-like"/>
    <property type="match status" value="1"/>
</dbReference>
<evidence type="ECO:0000256" key="8">
    <source>
        <dbReference type="ARBA" id="ARBA00022603"/>
    </source>
</evidence>
<dbReference type="InterPro" id="IPR002649">
    <property type="entry name" value="tRNA_m1G_MeTrfase_TrmD"/>
</dbReference>
<organism evidence="19 21">
    <name type="scientific">Chitinophaga oryzae</name>
    <dbReference type="NCBI Taxonomy" id="2725414"/>
    <lineage>
        <taxon>Bacteria</taxon>
        <taxon>Pseudomonadati</taxon>
        <taxon>Bacteroidota</taxon>
        <taxon>Chitinophagia</taxon>
        <taxon>Chitinophagales</taxon>
        <taxon>Chitinophagaceae</taxon>
        <taxon>Chitinophaga</taxon>
    </lineage>
</organism>
<evidence type="ECO:0000256" key="13">
    <source>
        <dbReference type="ARBA" id="ARBA00033392"/>
    </source>
</evidence>
<evidence type="ECO:0000256" key="16">
    <source>
        <dbReference type="PIRSR" id="PIRSR000386-1"/>
    </source>
</evidence>
<evidence type="ECO:0000256" key="6">
    <source>
        <dbReference type="ARBA" id="ARBA00014679"/>
    </source>
</evidence>
<comment type="function">
    <text evidence="1 15 17">Specifically methylates guanosine-37 in various tRNAs.</text>
</comment>
<dbReference type="RefSeq" id="WP_168807445.1">
    <property type="nucleotide sequence ID" value="NZ_CP051204.2"/>
</dbReference>
<accession>A0AAE7D937</accession>
<dbReference type="EMBL" id="CP051205">
    <property type="protein sequence ID" value="QJB33887.1"/>
    <property type="molecule type" value="Genomic_DNA"/>
</dbReference>
<dbReference type="Proteomes" id="UP000503144">
    <property type="component" value="Chromosome"/>
</dbReference>
<proteinExistence type="inferred from homology"/>
<dbReference type="NCBIfam" id="TIGR00088">
    <property type="entry name" value="trmD"/>
    <property type="match status" value="1"/>
</dbReference>
<evidence type="ECO:0000256" key="4">
    <source>
        <dbReference type="ARBA" id="ARBA00011738"/>
    </source>
</evidence>
<dbReference type="Gene3D" id="1.10.1270.20">
    <property type="entry name" value="tRNA(m1g37)methyltransferase, domain 2"/>
    <property type="match status" value="1"/>
</dbReference>
<dbReference type="InterPro" id="IPR029026">
    <property type="entry name" value="tRNA_m1G_MTases_N"/>
</dbReference>
<keyword evidence="8 15" id="KW-0489">Methyltransferase</keyword>
<keyword evidence="10 15" id="KW-0949">S-adenosyl-L-methionine</keyword>
<keyword evidence="22" id="KW-1185">Reference proteome</keyword>
<evidence type="ECO:0000256" key="10">
    <source>
        <dbReference type="ARBA" id="ARBA00022691"/>
    </source>
</evidence>
<evidence type="ECO:0000256" key="14">
    <source>
        <dbReference type="ARBA" id="ARBA00047783"/>
    </source>
</evidence>
<dbReference type="HAMAP" id="MF_00605">
    <property type="entry name" value="TrmD"/>
    <property type="match status" value="1"/>
</dbReference>
<evidence type="ECO:0000256" key="11">
    <source>
        <dbReference type="ARBA" id="ARBA00022694"/>
    </source>
</evidence>
<evidence type="ECO:0000256" key="12">
    <source>
        <dbReference type="ARBA" id="ARBA00029736"/>
    </source>
</evidence>
<feature type="domain" description="tRNA methyltransferase TRMD/TRM10-type" evidence="18">
    <location>
        <begin position="1"/>
        <end position="223"/>
    </location>
</feature>
<dbReference type="InterPro" id="IPR029028">
    <property type="entry name" value="Alpha/beta_knot_MTases"/>
</dbReference>
<comment type="catalytic activity">
    <reaction evidence="14 15 17">
        <text>guanosine(37) in tRNA + S-adenosyl-L-methionine = N(1)-methylguanosine(37) in tRNA + S-adenosyl-L-homocysteine + H(+)</text>
        <dbReference type="Rhea" id="RHEA:36899"/>
        <dbReference type="Rhea" id="RHEA-COMP:10145"/>
        <dbReference type="Rhea" id="RHEA-COMP:10147"/>
        <dbReference type="ChEBI" id="CHEBI:15378"/>
        <dbReference type="ChEBI" id="CHEBI:57856"/>
        <dbReference type="ChEBI" id="CHEBI:59789"/>
        <dbReference type="ChEBI" id="CHEBI:73542"/>
        <dbReference type="ChEBI" id="CHEBI:74269"/>
        <dbReference type="EC" id="2.1.1.228"/>
    </reaction>
</comment>
<dbReference type="PANTHER" id="PTHR46417">
    <property type="entry name" value="TRNA (GUANINE-N(1)-)-METHYLTRANSFERASE"/>
    <property type="match status" value="1"/>
</dbReference>
<comment type="subcellular location">
    <subcellularLocation>
        <location evidence="2 15 17">Cytoplasm</location>
    </subcellularLocation>
</comment>
<feature type="binding site" evidence="15 16">
    <location>
        <begin position="132"/>
        <end position="137"/>
    </location>
    <ligand>
        <name>S-adenosyl-L-methionine</name>
        <dbReference type="ChEBI" id="CHEBI:59789"/>
    </ligand>
</feature>
<reference evidence="19" key="2">
    <citation type="submission" date="2020-09" db="EMBL/GenBank/DDBJ databases">
        <authorList>
            <person name="Kittiwongwattana C."/>
        </authorList>
    </citation>
    <scope>NUCLEOTIDE SEQUENCE</scope>
    <source>
        <strain evidence="19">1310</strain>
    </source>
</reference>
<evidence type="ECO:0000313" key="19">
    <source>
        <dbReference type="EMBL" id="QJB33887.1"/>
    </source>
</evidence>
<evidence type="ECO:0000256" key="5">
    <source>
        <dbReference type="ARBA" id="ARBA00012807"/>
    </source>
</evidence>
<keyword evidence="9 15" id="KW-0808">Transferase</keyword>
<name>A0AAE7D937_9BACT</name>
<feature type="binding site" evidence="15 16">
    <location>
        <position position="112"/>
    </location>
    <ligand>
        <name>S-adenosyl-L-methionine</name>
        <dbReference type="ChEBI" id="CHEBI:59789"/>
    </ligand>
</feature>
<dbReference type="PANTHER" id="PTHR46417:SF1">
    <property type="entry name" value="TRNA (GUANINE-N(1)-)-METHYLTRANSFERASE"/>
    <property type="match status" value="1"/>
</dbReference>
<evidence type="ECO:0000256" key="2">
    <source>
        <dbReference type="ARBA" id="ARBA00004496"/>
    </source>
</evidence>
<dbReference type="Gene3D" id="3.40.1280.10">
    <property type="match status" value="1"/>
</dbReference>
<dbReference type="GO" id="GO:0005829">
    <property type="term" value="C:cytosol"/>
    <property type="evidence" value="ECO:0007669"/>
    <property type="project" value="TreeGrafter"/>
</dbReference>
<gene>
    <name evidence="15 19" type="primary">trmD</name>
    <name evidence="20" type="ORF">HF324_22255</name>
    <name evidence="19" type="ORF">HF329_22360</name>
</gene>
<dbReference type="Pfam" id="PF01746">
    <property type="entry name" value="tRNA_m1G_MT"/>
    <property type="match status" value="1"/>
</dbReference>
<dbReference type="EC" id="2.1.1.228" evidence="5 15"/>
<evidence type="ECO:0000259" key="18">
    <source>
        <dbReference type="Pfam" id="PF01746"/>
    </source>
</evidence>
<evidence type="ECO:0000256" key="17">
    <source>
        <dbReference type="RuleBase" id="RU003464"/>
    </source>
</evidence>
<evidence type="ECO:0000313" key="21">
    <source>
        <dbReference type="Proteomes" id="UP000502421"/>
    </source>
</evidence>
<dbReference type="GO" id="GO:0002939">
    <property type="term" value="P:tRNA N1-guanine methylation"/>
    <property type="evidence" value="ECO:0007669"/>
    <property type="project" value="TreeGrafter"/>
</dbReference>
<keyword evidence="7 15" id="KW-0963">Cytoplasm</keyword>
<comment type="similarity">
    <text evidence="3 15 17">Belongs to the RNA methyltransferase TrmD family.</text>
</comment>
<sequence>MRIDIITVLPELLESPLSHSIMKRAQAKGMLEVHVHPLRAYSSLKHNQVDDYQFGGGAGMVMMLEPIVNAIESLQAKVKYDEIIYLTPDGETLNQRMANQLSLKGNLLMLCGHYKGIDQRIRDHFITKEISIGDYVLSGGELGAAVLVDAIGRLLPGVLNDETSALFDSFQDNLLAPPVYTRPVEFRGWKVPDVLLSGDHKKIEEWRHQQAVERTQARRPDLL</sequence>
<evidence type="ECO:0000313" key="22">
    <source>
        <dbReference type="Proteomes" id="UP000503144"/>
    </source>
</evidence>
<evidence type="ECO:0000256" key="7">
    <source>
        <dbReference type="ARBA" id="ARBA00022490"/>
    </source>
</evidence>
<dbReference type="FunFam" id="3.40.1280.10:FF:000001">
    <property type="entry name" value="tRNA (guanine-N(1)-)-methyltransferase"/>
    <property type="match status" value="1"/>
</dbReference>
<keyword evidence="11 15" id="KW-0819">tRNA processing</keyword>
<comment type="subunit">
    <text evidence="4 15 17">Homodimer.</text>
</comment>
<dbReference type="InterPro" id="IPR016009">
    <property type="entry name" value="tRNA_MeTrfase_TRMD/TRM10"/>
</dbReference>